<comment type="similarity">
    <text evidence="1 6">Belongs to the peptidase S9A family.</text>
</comment>
<evidence type="ECO:0000256" key="3">
    <source>
        <dbReference type="ARBA" id="ARBA00022801"/>
    </source>
</evidence>
<dbReference type="Pfam" id="PF00326">
    <property type="entry name" value="Peptidase_S9"/>
    <property type="match status" value="1"/>
</dbReference>
<dbReference type="EC" id="3.4.21.-" evidence="6"/>
<dbReference type="PANTHER" id="PTHR11757:SF19">
    <property type="entry name" value="PROLYL ENDOPEPTIDASE-LIKE"/>
    <property type="match status" value="1"/>
</dbReference>
<keyword evidence="3 6" id="KW-0378">Hydrolase</keyword>
<keyword evidence="4 6" id="KW-0720">Serine protease</keyword>
<dbReference type="InterPro" id="IPR051543">
    <property type="entry name" value="Serine_Peptidase_S9A"/>
</dbReference>
<comment type="caution">
    <text evidence="9">The sequence shown here is derived from an EMBL/GenBank/DDBJ whole genome shotgun (WGS) entry which is preliminary data.</text>
</comment>
<protein>
    <recommendedName>
        <fullName evidence="6">Prolyl endopeptidase</fullName>
        <ecNumber evidence="6">3.4.21.-</ecNumber>
    </recommendedName>
</protein>
<evidence type="ECO:0000313" key="9">
    <source>
        <dbReference type="EMBL" id="KAJ6837181.1"/>
    </source>
</evidence>
<dbReference type="Gene3D" id="3.40.50.1820">
    <property type="entry name" value="alpha/beta hydrolase"/>
    <property type="match status" value="1"/>
</dbReference>
<dbReference type="PRINTS" id="PR00862">
    <property type="entry name" value="PROLIGOPTASE"/>
</dbReference>
<gene>
    <name evidence="9" type="ORF">M6B38_121570</name>
</gene>
<evidence type="ECO:0000259" key="8">
    <source>
        <dbReference type="Pfam" id="PF02897"/>
    </source>
</evidence>
<dbReference type="PANTHER" id="PTHR11757">
    <property type="entry name" value="PROTEASE FAMILY S9A OLIGOPEPTIDASE"/>
    <property type="match status" value="1"/>
</dbReference>
<dbReference type="InterPro" id="IPR029058">
    <property type="entry name" value="AB_hydrolase_fold"/>
</dbReference>
<dbReference type="InterPro" id="IPR001375">
    <property type="entry name" value="Peptidase_S9_cat"/>
</dbReference>
<evidence type="ECO:0000256" key="4">
    <source>
        <dbReference type="ARBA" id="ARBA00022825"/>
    </source>
</evidence>
<evidence type="ECO:0000259" key="7">
    <source>
        <dbReference type="Pfam" id="PF00326"/>
    </source>
</evidence>
<evidence type="ECO:0000256" key="5">
    <source>
        <dbReference type="ARBA" id="ARBA00045448"/>
    </source>
</evidence>
<dbReference type="SUPFAM" id="SSF50993">
    <property type="entry name" value="Peptidase/esterase 'gauge' domain"/>
    <property type="match status" value="1"/>
</dbReference>
<dbReference type="EMBL" id="JANAVB010011399">
    <property type="protein sequence ID" value="KAJ6837181.1"/>
    <property type="molecule type" value="Genomic_DNA"/>
</dbReference>
<feature type="domain" description="Peptidase S9A N-terminal" evidence="8">
    <location>
        <begin position="6"/>
        <end position="300"/>
    </location>
</feature>
<dbReference type="GO" id="GO:0005829">
    <property type="term" value="C:cytosol"/>
    <property type="evidence" value="ECO:0007669"/>
    <property type="project" value="TreeGrafter"/>
</dbReference>
<feature type="domain" description="Peptidase S9 prolyl oligopeptidase catalytic" evidence="7">
    <location>
        <begin position="374"/>
        <end position="553"/>
    </location>
</feature>
<organism evidence="9 10">
    <name type="scientific">Iris pallida</name>
    <name type="common">Sweet iris</name>
    <dbReference type="NCBI Taxonomy" id="29817"/>
    <lineage>
        <taxon>Eukaryota</taxon>
        <taxon>Viridiplantae</taxon>
        <taxon>Streptophyta</taxon>
        <taxon>Embryophyta</taxon>
        <taxon>Tracheophyta</taxon>
        <taxon>Spermatophyta</taxon>
        <taxon>Magnoliopsida</taxon>
        <taxon>Liliopsida</taxon>
        <taxon>Asparagales</taxon>
        <taxon>Iridaceae</taxon>
        <taxon>Iridoideae</taxon>
        <taxon>Irideae</taxon>
        <taxon>Iris</taxon>
    </lineage>
</organism>
<dbReference type="AlphaFoldDB" id="A0AAX6H9C7"/>
<name>A0AAX6H9C7_IRIPA</name>
<evidence type="ECO:0000256" key="6">
    <source>
        <dbReference type="RuleBase" id="RU368024"/>
    </source>
</evidence>
<evidence type="ECO:0000256" key="1">
    <source>
        <dbReference type="ARBA" id="ARBA00005228"/>
    </source>
</evidence>
<evidence type="ECO:0000256" key="2">
    <source>
        <dbReference type="ARBA" id="ARBA00022670"/>
    </source>
</evidence>
<dbReference type="InterPro" id="IPR023302">
    <property type="entry name" value="Pept_S9A_N"/>
</dbReference>
<dbReference type="GO" id="GO:0004252">
    <property type="term" value="F:serine-type endopeptidase activity"/>
    <property type="evidence" value="ECO:0007669"/>
    <property type="project" value="UniProtKB-UniRule"/>
</dbReference>
<proteinExistence type="inferred from homology"/>
<dbReference type="SUPFAM" id="SSF53474">
    <property type="entry name" value="alpha/beta-Hydrolases"/>
    <property type="match status" value="1"/>
</dbReference>
<comment type="function">
    <text evidence="5">Serine peptidase whose precise substrate specificity remains unclear. Does not cleave peptides after a arginine or lysine residue. Regulates trans-Golgi network morphology and sorting by regulating the membrane binding of the AP-1 complex. May play a role in the regulation of synaptic vesicle exocytosis.</text>
</comment>
<dbReference type="InterPro" id="IPR002470">
    <property type="entry name" value="Peptidase_S9A"/>
</dbReference>
<reference evidence="9" key="2">
    <citation type="submission" date="2023-04" db="EMBL/GenBank/DDBJ databases">
        <authorList>
            <person name="Bruccoleri R.E."/>
            <person name="Oakeley E.J."/>
            <person name="Faust A.-M."/>
            <person name="Dessus-Babus S."/>
            <person name="Altorfer M."/>
            <person name="Burckhardt D."/>
            <person name="Oertli M."/>
            <person name="Naumann U."/>
            <person name="Petersen F."/>
            <person name="Wong J."/>
        </authorList>
    </citation>
    <scope>NUCLEOTIDE SEQUENCE</scope>
    <source>
        <strain evidence="9">GSM-AAB239-AS_SAM_17_03QT</strain>
        <tissue evidence="9">Leaf</tissue>
    </source>
</reference>
<dbReference type="GO" id="GO:0006508">
    <property type="term" value="P:proteolysis"/>
    <property type="evidence" value="ECO:0007669"/>
    <property type="project" value="UniProtKB-KW"/>
</dbReference>
<reference evidence="9" key="1">
    <citation type="journal article" date="2023" name="GigaByte">
        <title>Genome assembly of the bearded iris, Iris pallida Lam.</title>
        <authorList>
            <person name="Bruccoleri R.E."/>
            <person name="Oakeley E.J."/>
            <person name="Faust A.M.E."/>
            <person name="Altorfer M."/>
            <person name="Dessus-Babus S."/>
            <person name="Burckhardt D."/>
            <person name="Oertli M."/>
            <person name="Naumann U."/>
            <person name="Petersen F."/>
            <person name="Wong J."/>
        </authorList>
    </citation>
    <scope>NUCLEOTIDE SEQUENCE</scope>
    <source>
        <strain evidence="9">GSM-AAB239-AS_SAM_17_03QT</strain>
    </source>
</reference>
<keyword evidence="2 6" id="KW-0645">Protease</keyword>
<dbReference type="Gene3D" id="2.130.10.120">
    <property type="entry name" value="Prolyl oligopeptidase, N-terminal domain"/>
    <property type="match status" value="1"/>
</dbReference>
<evidence type="ECO:0000313" key="10">
    <source>
        <dbReference type="Proteomes" id="UP001140949"/>
    </source>
</evidence>
<accession>A0AAX6H9C7</accession>
<dbReference type="Proteomes" id="UP001140949">
    <property type="component" value="Unassembled WGS sequence"/>
</dbReference>
<sequence>MPTGPEAPAEHVILDENIKAENHDYYYVGYFKVSPDHKLVAYTEDARGNGAFTLYVIDAENGTTIEKPLVGELSYSLEWVGNDALVYITRDDTSRADKVWMHKLFSDQSTDLCIYHEDDDMFSLDIYISESKKYIFVKSESRNTNSIFYLDILKPEAGLKTLPRRLYGINSKASQRGHHFFLTRTSEKSYYSELVACPVENISDVTVLLPHKKSVTIRDVQLFNDHIVVREQEGGLTKLTVYDLPAASEALELLRDGREISFIDPIYSVKFEESEFTSNVLRFSYSSMRTPTSVYDYDMDLHISILKKIDRVLGGFNASNYMTERKWAVASDGTRVPISILYKGNLAKLDGSNPLLLDGYGSFGFSYDPAFVGSRLSLVDRGFIYAIAHVRGGGEMGVEWHESGNLLKKNNSFTDFITCVEYLVKIRYCSKEKVSIIGNDEGGMLVGAVLNMRPDLIKAVVAQFPFVDVLTTMLDPSIPGTASSWEEWGNPRKQEYYFYMKSYSPIDNVKSQNYPNILVTGSYDTPDLLYHGPAKYVAKLREMKTDDNVLLFRCEVDIKSYKEQKEDAFAYAFLLKALDMIQPASS</sequence>
<keyword evidence="10" id="KW-1185">Reference proteome</keyword>
<dbReference type="Pfam" id="PF02897">
    <property type="entry name" value="Peptidase_S9_N"/>
    <property type="match status" value="1"/>
</dbReference>